<name>A0ABR3K5K5_TRISP</name>
<dbReference type="EMBL" id="JBEUSY010000474">
    <property type="protein sequence ID" value="KAL1230445.1"/>
    <property type="molecule type" value="Genomic_DNA"/>
</dbReference>
<dbReference type="Proteomes" id="UP001558632">
    <property type="component" value="Unassembled WGS sequence"/>
</dbReference>
<protein>
    <submittedName>
        <fullName evidence="1">Restriction of telomere capping protein</fullName>
    </submittedName>
</protein>
<keyword evidence="2" id="KW-1185">Reference proteome</keyword>
<evidence type="ECO:0000313" key="2">
    <source>
        <dbReference type="Proteomes" id="UP001558632"/>
    </source>
</evidence>
<proteinExistence type="predicted"/>
<accession>A0ABR3K5K5</accession>
<sequence>FRHLKCFQIKILSNTVIHEKMRMRSFWRQTEIKSIKPRSSRLGWSVSWMIVVLSPYKIELCCQQSTTRTCFDGQKYVNDGDQFG</sequence>
<gene>
    <name evidence="1" type="ORF">TSPI_00315</name>
</gene>
<organism evidence="1 2">
    <name type="scientific">Trichinella spiralis</name>
    <name type="common">Trichina worm</name>
    <dbReference type="NCBI Taxonomy" id="6334"/>
    <lineage>
        <taxon>Eukaryota</taxon>
        <taxon>Metazoa</taxon>
        <taxon>Ecdysozoa</taxon>
        <taxon>Nematoda</taxon>
        <taxon>Enoplea</taxon>
        <taxon>Dorylaimia</taxon>
        <taxon>Trichinellida</taxon>
        <taxon>Trichinellidae</taxon>
        <taxon>Trichinella</taxon>
    </lineage>
</organism>
<evidence type="ECO:0000313" key="1">
    <source>
        <dbReference type="EMBL" id="KAL1230445.1"/>
    </source>
</evidence>
<comment type="caution">
    <text evidence="1">The sequence shown here is derived from an EMBL/GenBank/DDBJ whole genome shotgun (WGS) entry which is preliminary data.</text>
</comment>
<reference evidence="1 2" key="1">
    <citation type="submission" date="2024-07" db="EMBL/GenBank/DDBJ databases">
        <title>Enhanced genomic and transcriptomic resources for Trichinella pseudospiralis and T. spiralis underpin the discovery of pronounced molecular differences between stages and species.</title>
        <authorList>
            <person name="Pasi K.K."/>
            <person name="La Rosa G."/>
            <person name="Gomez-Morales M.A."/>
            <person name="Tosini F."/>
            <person name="Sumanam S."/>
            <person name="Young N.D."/>
            <person name="Chang B.C."/>
            <person name="Robin G.B."/>
        </authorList>
    </citation>
    <scope>NUCLEOTIDE SEQUENCE [LARGE SCALE GENOMIC DNA]</scope>
    <source>
        <strain evidence="1">ISS534</strain>
    </source>
</reference>
<feature type="non-terminal residue" evidence="1">
    <location>
        <position position="1"/>
    </location>
</feature>